<gene>
    <name evidence="7" type="ORF">S40285_08271</name>
</gene>
<proteinExistence type="inferred from homology"/>
<dbReference type="PANTHER" id="PTHR43806">
    <property type="entry name" value="PEPTIDASE S8"/>
    <property type="match status" value="1"/>
</dbReference>
<evidence type="ECO:0000313" key="7">
    <source>
        <dbReference type="EMBL" id="KFA60439.1"/>
    </source>
</evidence>
<evidence type="ECO:0000259" key="6">
    <source>
        <dbReference type="Pfam" id="PF00082"/>
    </source>
</evidence>
<keyword evidence="5" id="KW-0472">Membrane</keyword>
<evidence type="ECO:0000256" key="1">
    <source>
        <dbReference type="ARBA" id="ARBA00011073"/>
    </source>
</evidence>
<accession>A0A084Q904</accession>
<evidence type="ECO:0000313" key="8">
    <source>
        <dbReference type="Proteomes" id="UP000028524"/>
    </source>
</evidence>
<dbReference type="InParanoid" id="A0A084Q904"/>
<evidence type="ECO:0000256" key="4">
    <source>
        <dbReference type="ARBA" id="ARBA00022825"/>
    </source>
</evidence>
<dbReference type="CDD" id="cd02124">
    <property type="entry name" value="PA_PoS1_like"/>
    <property type="match status" value="1"/>
</dbReference>
<dbReference type="STRING" id="1283841.A0A084Q904"/>
<dbReference type="PANTHER" id="PTHR43806:SF11">
    <property type="entry name" value="CEREVISIN-RELATED"/>
    <property type="match status" value="1"/>
</dbReference>
<dbReference type="EMBL" id="KL660924">
    <property type="protein sequence ID" value="KFA60439.1"/>
    <property type="molecule type" value="Genomic_DNA"/>
</dbReference>
<dbReference type="InterPro" id="IPR036852">
    <property type="entry name" value="Peptidase_S8/S53_dom_sf"/>
</dbReference>
<dbReference type="AlphaFoldDB" id="A0A084Q904"/>
<protein>
    <recommendedName>
        <fullName evidence="6">Peptidase S8/S53 domain-containing protein</fullName>
    </recommendedName>
</protein>
<dbReference type="Gene3D" id="3.40.50.200">
    <property type="entry name" value="Peptidase S8/S53 domain"/>
    <property type="match status" value="1"/>
</dbReference>
<dbReference type="Gene3D" id="3.50.30.30">
    <property type="match status" value="1"/>
</dbReference>
<keyword evidence="8" id="KW-1185">Reference proteome</keyword>
<dbReference type="InterPro" id="IPR015500">
    <property type="entry name" value="Peptidase_S8_subtilisin-rel"/>
</dbReference>
<dbReference type="Pfam" id="PF00082">
    <property type="entry name" value="Peptidase_S8"/>
    <property type="match status" value="1"/>
</dbReference>
<dbReference type="PRINTS" id="PR00723">
    <property type="entry name" value="SUBTILISIN"/>
</dbReference>
<dbReference type="HOGENOM" id="CLU_589469_0_0_1"/>
<comment type="similarity">
    <text evidence="1">Belongs to the peptidase S8 family.</text>
</comment>
<dbReference type="Proteomes" id="UP000028524">
    <property type="component" value="Unassembled WGS sequence"/>
</dbReference>
<dbReference type="InterPro" id="IPR000209">
    <property type="entry name" value="Peptidase_S8/S53_dom"/>
</dbReference>
<feature type="domain" description="Peptidase S8/S53" evidence="6">
    <location>
        <begin position="329"/>
        <end position="395"/>
    </location>
</feature>
<keyword evidence="3" id="KW-0378">Hydrolase</keyword>
<dbReference type="OrthoDB" id="10256524at2759"/>
<name>A0A084Q904_STAC4</name>
<feature type="transmembrane region" description="Helical" evidence="5">
    <location>
        <begin position="369"/>
        <end position="390"/>
    </location>
</feature>
<keyword evidence="2" id="KW-0645">Protease</keyword>
<evidence type="ECO:0000256" key="3">
    <source>
        <dbReference type="ARBA" id="ARBA00022801"/>
    </source>
</evidence>
<reference evidence="7 8" key="1">
    <citation type="journal article" date="2014" name="BMC Genomics">
        <title>Comparative genome sequencing reveals chemotype-specific gene clusters in the toxigenic black mold Stachybotrys.</title>
        <authorList>
            <person name="Semeiks J."/>
            <person name="Borek D."/>
            <person name="Otwinowski Z."/>
            <person name="Grishin N.V."/>
        </authorList>
    </citation>
    <scope>NUCLEOTIDE SEQUENCE [LARGE SCALE GENOMIC DNA]</scope>
    <source>
        <strain evidence="7 8">IBT 40285</strain>
    </source>
</reference>
<dbReference type="GO" id="GO:0006508">
    <property type="term" value="P:proteolysis"/>
    <property type="evidence" value="ECO:0007669"/>
    <property type="project" value="UniProtKB-KW"/>
</dbReference>
<sequence>MSADLDGLVSELSSHQGTRVLKVFGSDVFSGMAVESTNQNFDTLQQKSAVSRAWNSNKIKLDVINAQTFNDDIAASVYSVHNMTGVDRPHEAGIKGDVAIVAVVATGINWAHSDGSCNQFSFFVDSLQEVTSRVGDDLVGDVPWPWEKDEKVPDDYPQTQTVMESMSRVLSRLKETSIPAVLATFNLDSQSNTTTLAYMLDWDEVFPRNMKDWPIVPLSFDTTVPEFACHPLPDDTGDLSQVITLVQRGDYCYETQQSNLEAFGARYIMFYNTHERTEEPWSFYQDNSILSLIEAEAGEAITNTVKAGGNVTADFSINPNTNYCGIHNSAGGRPSTFTSWGGLYDLTLKPDLAAPGGRILNTYLRNNHAVMSGTSMACLYVAGFAALVSFRYPNYRQGLDSLSVYSGKVLITSGKGEHFGVSYFGVASNLKETLRKENVRSIYPVVESGWSYPFSDMTEKSRQD</sequence>
<organism evidence="7 8">
    <name type="scientific">Stachybotrys chlorohalonatus (strain IBT 40285)</name>
    <dbReference type="NCBI Taxonomy" id="1283841"/>
    <lineage>
        <taxon>Eukaryota</taxon>
        <taxon>Fungi</taxon>
        <taxon>Dikarya</taxon>
        <taxon>Ascomycota</taxon>
        <taxon>Pezizomycotina</taxon>
        <taxon>Sordariomycetes</taxon>
        <taxon>Hypocreomycetidae</taxon>
        <taxon>Hypocreales</taxon>
        <taxon>Stachybotryaceae</taxon>
        <taxon>Stachybotrys</taxon>
    </lineage>
</organism>
<keyword evidence="5" id="KW-0812">Transmembrane</keyword>
<evidence type="ECO:0000256" key="5">
    <source>
        <dbReference type="SAM" id="Phobius"/>
    </source>
</evidence>
<keyword evidence="5" id="KW-1133">Transmembrane helix</keyword>
<dbReference type="InterPro" id="IPR050131">
    <property type="entry name" value="Peptidase_S8_subtilisin-like"/>
</dbReference>
<dbReference type="SUPFAM" id="SSF52743">
    <property type="entry name" value="Subtilisin-like"/>
    <property type="match status" value="1"/>
</dbReference>
<dbReference type="GO" id="GO:0004252">
    <property type="term" value="F:serine-type endopeptidase activity"/>
    <property type="evidence" value="ECO:0007669"/>
    <property type="project" value="InterPro"/>
</dbReference>
<keyword evidence="4" id="KW-0720">Serine protease</keyword>
<evidence type="ECO:0000256" key="2">
    <source>
        <dbReference type="ARBA" id="ARBA00022670"/>
    </source>
</evidence>